<keyword evidence="5" id="KW-0833">Ubl conjugation pathway</keyword>
<evidence type="ECO:0000256" key="8">
    <source>
        <dbReference type="SAM" id="MobiDB-lite"/>
    </source>
</evidence>
<evidence type="ECO:0000313" key="11">
    <source>
        <dbReference type="EMBL" id="AEO62791.1"/>
    </source>
</evidence>
<dbReference type="EMBL" id="CP003009">
    <property type="protein sequence ID" value="AEO62791.1"/>
    <property type="molecule type" value="Genomic_DNA"/>
</dbReference>
<evidence type="ECO:0000256" key="4">
    <source>
        <dbReference type="ARBA" id="ARBA00022670"/>
    </source>
</evidence>
<dbReference type="GeneID" id="11523958"/>
<evidence type="ECO:0000256" key="3">
    <source>
        <dbReference type="ARBA" id="ARBA00012759"/>
    </source>
</evidence>
<dbReference type="Proteomes" id="UP000008181">
    <property type="component" value="Chromosome 1"/>
</dbReference>
<name>G2QTT1_THETT</name>
<dbReference type="PROSITE" id="PS00973">
    <property type="entry name" value="USP_2"/>
    <property type="match status" value="1"/>
</dbReference>
<organism evidence="11 12">
    <name type="scientific">Thermothielavioides terrestris (strain ATCC 38088 / NRRL 8126)</name>
    <name type="common">Thielavia terrestris</name>
    <dbReference type="NCBI Taxonomy" id="578455"/>
    <lineage>
        <taxon>Eukaryota</taxon>
        <taxon>Fungi</taxon>
        <taxon>Dikarya</taxon>
        <taxon>Ascomycota</taxon>
        <taxon>Pezizomycotina</taxon>
        <taxon>Sordariomycetes</taxon>
        <taxon>Sordariomycetidae</taxon>
        <taxon>Sordariales</taxon>
        <taxon>Chaetomiaceae</taxon>
        <taxon>Thermothielavioides</taxon>
        <taxon>Thermothielavioides terrestris</taxon>
    </lineage>
</organism>
<dbReference type="GO" id="GO:0016579">
    <property type="term" value="P:protein deubiquitination"/>
    <property type="evidence" value="ECO:0007669"/>
    <property type="project" value="InterPro"/>
</dbReference>
<dbReference type="InterPro" id="IPR050164">
    <property type="entry name" value="Peptidase_C19"/>
</dbReference>
<dbReference type="InterPro" id="IPR018200">
    <property type="entry name" value="USP_CS"/>
</dbReference>
<dbReference type="RefSeq" id="XP_003649127.1">
    <property type="nucleotide sequence ID" value="XM_003649079.1"/>
</dbReference>
<evidence type="ECO:0000256" key="9">
    <source>
        <dbReference type="SAM" id="Phobius"/>
    </source>
</evidence>
<proteinExistence type="inferred from homology"/>
<keyword evidence="9" id="KW-1133">Transmembrane helix</keyword>
<dbReference type="PANTHER" id="PTHR24006:SF888">
    <property type="entry name" value="UBIQUITIN CARBOXYL-TERMINAL HYDROLASE 30"/>
    <property type="match status" value="1"/>
</dbReference>
<dbReference type="Gene3D" id="3.90.70.10">
    <property type="entry name" value="Cysteine proteinases"/>
    <property type="match status" value="1"/>
</dbReference>
<keyword evidence="9" id="KW-0472">Membrane</keyword>
<dbReference type="GO" id="GO:0005829">
    <property type="term" value="C:cytosol"/>
    <property type="evidence" value="ECO:0007669"/>
    <property type="project" value="TreeGrafter"/>
</dbReference>
<dbReference type="GO" id="GO:0006508">
    <property type="term" value="P:proteolysis"/>
    <property type="evidence" value="ECO:0007669"/>
    <property type="project" value="UniProtKB-KW"/>
</dbReference>
<evidence type="ECO:0000259" key="10">
    <source>
        <dbReference type="PROSITE" id="PS50235"/>
    </source>
</evidence>
<feature type="domain" description="USP" evidence="10">
    <location>
        <begin position="156"/>
        <end position="622"/>
    </location>
</feature>
<dbReference type="InterPro" id="IPR001394">
    <property type="entry name" value="Peptidase_C19_UCH"/>
</dbReference>
<accession>G2QTT1</accession>
<dbReference type="PANTHER" id="PTHR24006">
    <property type="entry name" value="UBIQUITIN CARBOXYL-TERMINAL HYDROLASE"/>
    <property type="match status" value="1"/>
</dbReference>
<dbReference type="HOGENOM" id="CLU_008279_6_0_1"/>
<protein>
    <recommendedName>
        <fullName evidence="3">ubiquitinyl hydrolase 1</fullName>
        <ecNumber evidence="3">3.4.19.12</ecNumber>
    </recommendedName>
</protein>
<evidence type="ECO:0000256" key="5">
    <source>
        <dbReference type="ARBA" id="ARBA00022786"/>
    </source>
</evidence>
<sequence length="774" mass="83483">MNSDARRVLSQFDAFESLDLYQYYQYYADGQLRNRFASASLIVSVFVLAITVLYQLAFQQGWLRSLARLLWDALVVAIPARVLFAVDRFLHPSLFPADMLRSQQPARAAKSDALQRILGMNNASGILSSASQAGRRGFNSLSNAAAGSRAAGDRPPGLGNYDNSCYQNSILQGLASLKPLPAYLSAVSGGKGSHPSPTRTIDTLRDLMTELSGPSSNGRTLWTPKVLKTMSTWQQQDAQEYYSKLLDQIDGEIAKAARALQDSPGFESDSASHDTESNRHSDDSGYSSLGGHSRTGSEPRFARNPLEGLAAQRVACVNCGYCEGLTMIPFNCLTLTLGNLPEHDLYERLDHYTKVEAIQGVECPKCSLLLCRNAVKALAERTGDVPEIRQRLQVLEEALEAEAFDEETLTTKCKITAKARVSSTKTKQVALARPPKSLVFHVNRSGFDEATGYMFKNSAAVRFPMTLDLGPWCLGSAGAPAKLPGEDIAAEDIERWTLDPKASMVAGDRRPSRITGPIYELRAVVTHHGHHENGHYVCYRKHPASSIPTASKREGQADLAFEGGVTEVDREADATSEANGSAPDQDGQPSRWWRLSDEDVTRVDEETVLSQGGVFMLFYDCVEPAAVLVPAAHKSVATENAVLGIEVLDGNATQAEAQEMDSSALTGLGDGMELDDVLSRPGTAVATGVSFPSPGVDETFLDSPGVGETVCEPRVSSPASEASTRSSTPVFWTGNSAQDQETGSVCSGTTVVAEEEYAFPQYAFPGSEVHATAA</sequence>
<dbReference type="Pfam" id="PF00443">
    <property type="entry name" value="UCH"/>
    <property type="match status" value="1"/>
</dbReference>
<feature type="compositionally biased region" description="Basic and acidic residues" evidence="8">
    <location>
        <begin position="270"/>
        <end position="283"/>
    </location>
</feature>
<dbReference type="GO" id="GO:0005634">
    <property type="term" value="C:nucleus"/>
    <property type="evidence" value="ECO:0007669"/>
    <property type="project" value="TreeGrafter"/>
</dbReference>
<evidence type="ECO:0000256" key="6">
    <source>
        <dbReference type="ARBA" id="ARBA00022801"/>
    </source>
</evidence>
<feature type="region of interest" description="Disordered" evidence="8">
    <location>
        <begin position="261"/>
        <end position="300"/>
    </location>
</feature>
<dbReference type="PROSITE" id="PS50235">
    <property type="entry name" value="USP_3"/>
    <property type="match status" value="1"/>
</dbReference>
<evidence type="ECO:0000256" key="1">
    <source>
        <dbReference type="ARBA" id="ARBA00000707"/>
    </source>
</evidence>
<comment type="similarity">
    <text evidence="2">Belongs to the peptidase C19 family.</text>
</comment>
<dbReference type="EC" id="3.4.19.12" evidence="3"/>
<dbReference type="InterPro" id="IPR038765">
    <property type="entry name" value="Papain-like_cys_pep_sf"/>
</dbReference>
<dbReference type="STRING" id="578455.G2QTT1"/>
<feature type="region of interest" description="Disordered" evidence="8">
    <location>
        <begin position="569"/>
        <end position="591"/>
    </location>
</feature>
<comment type="catalytic activity">
    <reaction evidence="1">
        <text>Thiol-dependent hydrolysis of ester, thioester, amide, peptide and isopeptide bonds formed by the C-terminal Gly of ubiquitin (a 76-residue protein attached to proteins as an intracellular targeting signal).</text>
        <dbReference type="EC" id="3.4.19.12"/>
    </reaction>
</comment>
<dbReference type="CDD" id="cd02662">
    <property type="entry name" value="Peptidase_C19F"/>
    <property type="match status" value="1"/>
</dbReference>
<dbReference type="eggNOG" id="KOG1867">
    <property type="taxonomic scope" value="Eukaryota"/>
</dbReference>
<evidence type="ECO:0000256" key="7">
    <source>
        <dbReference type="ARBA" id="ARBA00022807"/>
    </source>
</evidence>
<keyword evidence="9" id="KW-0812">Transmembrane</keyword>
<feature type="transmembrane region" description="Helical" evidence="9">
    <location>
        <begin position="36"/>
        <end position="57"/>
    </location>
</feature>
<dbReference type="InterPro" id="IPR028889">
    <property type="entry name" value="USP"/>
</dbReference>
<keyword evidence="12" id="KW-1185">Reference proteome</keyword>
<keyword evidence="7" id="KW-0788">Thiol protease</keyword>
<evidence type="ECO:0000256" key="2">
    <source>
        <dbReference type="ARBA" id="ARBA00009085"/>
    </source>
</evidence>
<dbReference type="GO" id="GO:0004843">
    <property type="term" value="F:cysteine-type deubiquitinase activity"/>
    <property type="evidence" value="ECO:0007669"/>
    <property type="project" value="UniProtKB-EC"/>
</dbReference>
<dbReference type="AlphaFoldDB" id="G2QTT1"/>
<keyword evidence="6" id="KW-0378">Hydrolase</keyword>
<dbReference type="OrthoDB" id="2020758at2759"/>
<gene>
    <name evidence="11" type="ORF">THITE_2107392</name>
</gene>
<reference evidence="11 12" key="1">
    <citation type="journal article" date="2011" name="Nat. Biotechnol.">
        <title>Comparative genomic analysis of the thermophilic biomass-degrading fungi Myceliophthora thermophila and Thielavia terrestris.</title>
        <authorList>
            <person name="Berka R.M."/>
            <person name="Grigoriev I.V."/>
            <person name="Otillar R."/>
            <person name="Salamov A."/>
            <person name="Grimwood J."/>
            <person name="Reid I."/>
            <person name="Ishmael N."/>
            <person name="John T."/>
            <person name="Darmond C."/>
            <person name="Moisan M.-C."/>
            <person name="Henrissat B."/>
            <person name="Coutinho P.M."/>
            <person name="Lombard V."/>
            <person name="Natvig D.O."/>
            <person name="Lindquist E."/>
            <person name="Schmutz J."/>
            <person name="Lucas S."/>
            <person name="Harris P."/>
            <person name="Powlowski J."/>
            <person name="Bellemare A."/>
            <person name="Taylor D."/>
            <person name="Butler G."/>
            <person name="de Vries R.P."/>
            <person name="Allijn I.E."/>
            <person name="van den Brink J."/>
            <person name="Ushinsky S."/>
            <person name="Storms R."/>
            <person name="Powell A.J."/>
            <person name="Paulsen I.T."/>
            <person name="Elbourne L.D.H."/>
            <person name="Baker S.E."/>
            <person name="Magnuson J."/>
            <person name="LaBoissiere S."/>
            <person name="Clutterbuck A.J."/>
            <person name="Martinez D."/>
            <person name="Wogulis M."/>
            <person name="de Leon A.L."/>
            <person name="Rey M.W."/>
            <person name="Tsang A."/>
        </authorList>
    </citation>
    <scope>NUCLEOTIDE SEQUENCE [LARGE SCALE GENOMIC DNA]</scope>
    <source>
        <strain evidence="12">ATCC 38088 / NRRL 8126</strain>
    </source>
</reference>
<dbReference type="KEGG" id="ttt:THITE_2107392"/>
<keyword evidence="4" id="KW-0645">Protease</keyword>
<dbReference type="SUPFAM" id="SSF54001">
    <property type="entry name" value="Cysteine proteinases"/>
    <property type="match status" value="1"/>
</dbReference>
<evidence type="ECO:0000313" key="12">
    <source>
        <dbReference type="Proteomes" id="UP000008181"/>
    </source>
</evidence>